<evidence type="ECO:0000256" key="1">
    <source>
        <dbReference type="SAM" id="Phobius"/>
    </source>
</evidence>
<feature type="transmembrane region" description="Helical" evidence="1">
    <location>
        <begin position="173"/>
        <end position="196"/>
    </location>
</feature>
<keyword evidence="1" id="KW-0812">Transmembrane</keyword>
<feature type="transmembrane region" description="Helical" evidence="1">
    <location>
        <begin position="231"/>
        <end position="259"/>
    </location>
</feature>
<name>A0A6L6UAU7_9FLAO</name>
<keyword evidence="3" id="KW-1185">Reference proteome</keyword>
<feature type="transmembrane region" description="Helical" evidence="1">
    <location>
        <begin position="79"/>
        <end position="101"/>
    </location>
</feature>
<organism evidence="2 3">
    <name type="scientific">Winogradskyella endarachnes</name>
    <dbReference type="NCBI Taxonomy" id="2681965"/>
    <lineage>
        <taxon>Bacteria</taxon>
        <taxon>Pseudomonadati</taxon>
        <taxon>Bacteroidota</taxon>
        <taxon>Flavobacteriia</taxon>
        <taxon>Flavobacteriales</taxon>
        <taxon>Flavobacteriaceae</taxon>
        <taxon>Winogradskyella</taxon>
    </lineage>
</organism>
<feature type="transmembrane region" description="Helical" evidence="1">
    <location>
        <begin position="202"/>
        <end position="219"/>
    </location>
</feature>
<accession>A0A6L6UAU7</accession>
<proteinExistence type="predicted"/>
<keyword evidence="1" id="KW-1133">Transmembrane helix</keyword>
<dbReference type="AlphaFoldDB" id="A0A6L6UAU7"/>
<protein>
    <submittedName>
        <fullName evidence="2">DUF3667 domain-containing protein</fullName>
    </submittedName>
</protein>
<evidence type="ECO:0000313" key="3">
    <source>
        <dbReference type="Proteomes" id="UP000478208"/>
    </source>
</evidence>
<dbReference type="InterPro" id="IPR036259">
    <property type="entry name" value="MFS_trans_sf"/>
</dbReference>
<feature type="transmembrane region" description="Helical" evidence="1">
    <location>
        <begin position="141"/>
        <end position="161"/>
    </location>
</feature>
<dbReference type="EMBL" id="WOWS01000002">
    <property type="protein sequence ID" value="MUU78032.1"/>
    <property type="molecule type" value="Genomic_DNA"/>
</dbReference>
<comment type="caution">
    <text evidence="2">The sequence shown here is derived from an EMBL/GenBank/DDBJ whole genome shotgun (WGS) entry which is preliminary data.</text>
</comment>
<dbReference type="Pfam" id="PF12412">
    <property type="entry name" value="DUF3667"/>
    <property type="match status" value="1"/>
</dbReference>
<dbReference type="InterPro" id="IPR022134">
    <property type="entry name" value="DUF3667"/>
</dbReference>
<reference evidence="2 3" key="1">
    <citation type="submission" date="2019-12" db="EMBL/GenBank/DDBJ databases">
        <authorList>
            <person name="Li J."/>
        </authorList>
    </citation>
    <scope>NUCLEOTIDE SEQUENCE [LARGE SCALE GENOMIC DNA]</scope>
    <source>
        <strain evidence="2 3">HL2-2</strain>
    </source>
</reference>
<dbReference type="Proteomes" id="UP000478208">
    <property type="component" value="Unassembled WGS sequence"/>
</dbReference>
<gene>
    <name evidence="2" type="ORF">GN138_06215</name>
</gene>
<evidence type="ECO:0000313" key="2">
    <source>
        <dbReference type="EMBL" id="MUU78032.1"/>
    </source>
</evidence>
<dbReference type="SUPFAM" id="SSF103473">
    <property type="entry name" value="MFS general substrate transporter"/>
    <property type="match status" value="1"/>
</dbReference>
<sequence>MVTCKNCNNILNDTQKYCDECGAKIIQNRLKPKVLVAQVNEQFICLDNKFLKTFIHLFTQPETVIIGYINGTRKRYIDVLQYFAIALTLAGIQLFIMSTFFKETLYFQNGFADGFNATTNSKENNPFKDLNPDSFNKYQSLIYIATVPFYAFGTWITYYLLRERQFNFTEHIVINLYYYAQVIILTAVTAIISSIFGVDYMLVSSLLILPTIIYLFYILKRIFKDNFWATLLRFIIVGFVAVSLLIIAGMLFAFLVIILS</sequence>
<keyword evidence="1" id="KW-0472">Membrane</keyword>